<keyword evidence="1" id="KW-0413">Isomerase</keyword>
<evidence type="ECO:0000256" key="3">
    <source>
        <dbReference type="ARBA" id="ARBA00023268"/>
    </source>
</evidence>
<organism evidence="5 6">
    <name type="scientific">Helobdella robusta</name>
    <name type="common">Californian leech</name>
    <dbReference type="NCBI Taxonomy" id="6412"/>
    <lineage>
        <taxon>Eukaryota</taxon>
        <taxon>Metazoa</taxon>
        <taxon>Spiralia</taxon>
        <taxon>Lophotrochozoa</taxon>
        <taxon>Annelida</taxon>
        <taxon>Clitellata</taxon>
        <taxon>Hirudinea</taxon>
        <taxon>Rhynchobdellida</taxon>
        <taxon>Glossiphoniidae</taxon>
        <taxon>Helobdella</taxon>
    </lineage>
</organism>
<keyword evidence="2" id="KW-0456">Lyase</keyword>
<dbReference type="GO" id="GO:0006635">
    <property type="term" value="P:fatty acid beta-oxidation"/>
    <property type="evidence" value="ECO:0000318"/>
    <property type="project" value="GO_Central"/>
</dbReference>
<evidence type="ECO:0000256" key="1">
    <source>
        <dbReference type="ARBA" id="ARBA00023235"/>
    </source>
</evidence>
<accession>T1FC40</accession>
<reference evidence="6" key="1">
    <citation type="submission" date="2012-12" db="EMBL/GenBank/DDBJ databases">
        <authorList>
            <person name="Hellsten U."/>
            <person name="Grimwood J."/>
            <person name="Chapman J.A."/>
            <person name="Shapiro H."/>
            <person name="Aerts A."/>
            <person name="Otillar R.P."/>
            <person name="Terry A.Y."/>
            <person name="Boore J.L."/>
            <person name="Simakov O."/>
            <person name="Marletaz F."/>
            <person name="Cho S.-J."/>
            <person name="Edsinger-Gonzales E."/>
            <person name="Havlak P."/>
            <person name="Kuo D.-H."/>
            <person name="Larsson T."/>
            <person name="Lv J."/>
            <person name="Arendt D."/>
            <person name="Savage R."/>
            <person name="Osoegawa K."/>
            <person name="de Jong P."/>
            <person name="Lindberg D.R."/>
            <person name="Seaver E.C."/>
            <person name="Weisblat D.A."/>
            <person name="Putnam N.H."/>
            <person name="Grigoriev I.V."/>
            <person name="Rokhsar D.S."/>
        </authorList>
    </citation>
    <scope>NUCLEOTIDE SEQUENCE</scope>
</reference>
<dbReference type="RefSeq" id="XP_009024115.1">
    <property type="nucleotide sequence ID" value="XM_009025867.1"/>
</dbReference>
<evidence type="ECO:0000256" key="2">
    <source>
        <dbReference type="ARBA" id="ARBA00023239"/>
    </source>
</evidence>
<dbReference type="KEGG" id="hro:HELRODRAFT_177704"/>
<dbReference type="eggNOG" id="ENOG502RTBD">
    <property type="taxonomic scope" value="Eukaryota"/>
</dbReference>
<name>T1FC40_HELRO</name>
<gene>
    <name evidence="5" type="primary">20206389</name>
    <name evidence="4" type="ORF">HELRODRAFT_177704</name>
</gene>
<dbReference type="HOGENOM" id="CLU_015473_0_0_1"/>
<dbReference type="EnsemblMetazoa" id="HelroT177704">
    <property type="protein sequence ID" value="HelroP177704"/>
    <property type="gene ID" value="HelroG177704"/>
</dbReference>
<dbReference type="GO" id="GO:0016853">
    <property type="term" value="F:isomerase activity"/>
    <property type="evidence" value="ECO:0007669"/>
    <property type="project" value="UniProtKB-KW"/>
</dbReference>
<evidence type="ECO:0000313" key="6">
    <source>
        <dbReference type="Proteomes" id="UP000015101"/>
    </source>
</evidence>
<dbReference type="InParanoid" id="T1FC40"/>
<dbReference type="CTD" id="20206389"/>
<keyword evidence="3" id="KW-0511">Multifunctional enzyme</keyword>
<dbReference type="Proteomes" id="UP000015101">
    <property type="component" value="Unassembled WGS sequence"/>
</dbReference>
<dbReference type="PANTHER" id="PTHR23309:SF49">
    <property type="entry name" value="PEROXISOMAL BIFUNCTIONAL ENZYME"/>
    <property type="match status" value="1"/>
</dbReference>
<dbReference type="AlphaFoldDB" id="T1FC40"/>
<dbReference type="EMBL" id="KB097304">
    <property type="protein sequence ID" value="ESN97649.1"/>
    <property type="molecule type" value="Genomic_DNA"/>
</dbReference>
<reference evidence="4 6" key="2">
    <citation type="journal article" date="2013" name="Nature">
        <title>Insights into bilaterian evolution from three spiralian genomes.</title>
        <authorList>
            <person name="Simakov O."/>
            <person name="Marletaz F."/>
            <person name="Cho S.J."/>
            <person name="Edsinger-Gonzales E."/>
            <person name="Havlak P."/>
            <person name="Hellsten U."/>
            <person name="Kuo D.H."/>
            <person name="Larsson T."/>
            <person name="Lv J."/>
            <person name="Arendt D."/>
            <person name="Savage R."/>
            <person name="Osoegawa K."/>
            <person name="de Jong P."/>
            <person name="Grimwood J."/>
            <person name="Chapman J.A."/>
            <person name="Shapiro H."/>
            <person name="Aerts A."/>
            <person name="Otillar R.P."/>
            <person name="Terry A.Y."/>
            <person name="Boore J.L."/>
            <person name="Grigoriev I.V."/>
            <person name="Lindberg D.R."/>
            <person name="Seaver E.C."/>
            <person name="Weisblat D.A."/>
            <person name="Putnam N.H."/>
            <person name="Rokhsar D.S."/>
        </authorList>
    </citation>
    <scope>NUCLEOTIDE SEQUENCE</scope>
</reference>
<evidence type="ECO:0008006" key="7">
    <source>
        <dbReference type="Google" id="ProtNLM"/>
    </source>
</evidence>
<proteinExistence type="predicted"/>
<dbReference type="GeneID" id="20206389"/>
<protein>
    <recommendedName>
        <fullName evidence="7">WSC domain-containing protein</fullName>
    </recommendedName>
</protein>
<dbReference type="GO" id="GO:0003857">
    <property type="term" value="F:(3S)-3-hydroxyacyl-CoA dehydrogenase (NAD+) activity"/>
    <property type="evidence" value="ECO:0000318"/>
    <property type="project" value="GO_Central"/>
</dbReference>
<dbReference type="EMBL" id="AMQM01006142">
    <property type="status" value="NOT_ANNOTATED_CDS"/>
    <property type="molecule type" value="Genomic_DNA"/>
</dbReference>
<sequence length="436" mass="48507">MAKGTSIMDVRLHGGMGSKFSLSRDKHTNSTIYQYCLNDEVESVRSYCTTAVCLPGWSGKHCDQKDVETPESDPVTSCGENNGGCGEDVCVEVGDDVFDVQVKCNPPDEEIFKVPTVKPMSDWNYKGCFNKMHSSTEETIRSVESCSELCDETFYGIKNGELCTCANIVDNEVGADRCNKKCSDGLSCGGESFYSVYASKVSDIFLNRQFKLAKKASKSIVVGCFKYLELEHKQNEKDKAHCLDSCKELGFPYSGTGNETCQCGRDIEFKDQLNKEQCKEPSVFFLLSDVSPDLDVRGKPTKYNYCMNDRIESKKAYCQTGLCKLGWTGALCDKRDCNTSDGACGEGMICVQEIVNYVTIAKCLCRDGLASVGEFECKGLSVYAVRRKSRRGKKFLFPILSSNFLRRSSPYGKISLKNLLYRKETEPQPELMQSPG</sequence>
<evidence type="ECO:0000313" key="4">
    <source>
        <dbReference type="EMBL" id="ESN97649.1"/>
    </source>
</evidence>
<reference evidence="5" key="3">
    <citation type="submission" date="2015-06" db="UniProtKB">
        <authorList>
            <consortium name="EnsemblMetazoa"/>
        </authorList>
    </citation>
    <scope>IDENTIFICATION</scope>
</reference>
<dbReference type="GO" id="GO:0016829">
    <property type="term" value="F:lyase activity"/>
    <property type="evidence" value="ECO:0007669"/>
    <property type="project" value="UniProtKB-KW"/>
</dbReference>
<dbReference type="PANTHER" id="PTHR23309">
    <property type="entry name" value="3-HYDROXYACYL-COA DEHYROGENASE"/>
    <property type="match status" value="1"/>
</dbReference>
<dbReference type="GO" id="GO:0005777">
    <property type="term" value="C:peroxisome"/>
    <property type="evidence" value="ECO:0000318"/>
    <property type="project" value="GO_Central"/>
</dbReference>
<evidence type="ECO:0000313" key="5">
    <source>
        <dbReference type="EnsemblMetazoa" id="HelroP177704"/>
    </source>
</evidence>
<keyword evidence="6" id="KW-1185">Reference proteome</keyword>